<feature type="region of interest" description="Disordered" evidence="1">
    <location>
        <begin position="303"/>
        <end position="421"/>
    </location>
</feature>
<dbReference type="WBParaSite" id="TMUE_3000013015.2">
    <property type="protein sequence ID" value="TMUE_3000013015.2"/>
    <property type="gene ID" value="WBGene00287079"/>
</dbReference>
<feature type="compositionally biased region" description="Basic residues" evidence="1">
    <location>
        <begin position="407"/>
        <end position="421"/>
    </location>
</feature>
<organism evidence="2 3">
    <name type="scientific">Trichuris muris</name>
    <name type="common">Mouse whipworm</name>
    <dbReference type="NCBI Taxonomy" id="70415"/>
    <lineage>
        <taxon>Eukaryota</taxon>
        <taxon>Metazoa</taxon>
        <taxon>Ecdysozoa</taxon>
        <taxon>Nematoda</taxon>
        <taxon>Enoplea</taxon>
        <taxon>Dorylaimia</taxon>
        <taxon>Trichinellida</taxon>
        <taxon>Trichuridae</taxon>
        <taxon>Trichuris</taxon>
    </lineage>
</organism>
<dbReference type="AlphaFoldDB" id="A0A5S6R0K5"/>
<feature type="compositionally biased region" description="Basic and acidic residues" evidence="1">
    <location>
        <begin position="303"/>
        <end position="318"/>
    </location>
</feature>
<feature type="compositionally biased region" description="Polar residues" evidence="1">
    <location>
        <begin position="339"/>
        <end position="358"/>
    </location>
</feature>
<dbReference type="Gene3D" id="3.30.160.20">
    <property type="match status" value="1"/>
</dbReference>
<evidence type="ECO:0000313" key="2">
    <source>
        <dbReference type="Proteomes" id="UP000046395"/>
    </source>
</evidence>
<name>A0A5S6R0K5_TRIMR</name>
<reference evidence="2" key="2">
    <citation type="submission" date="2014-03" db="EMBL/GenBank/DDBJ databases">
        <title>The whipworm genome and dual-species transcriptomics of an intimate host-pathogen interaction.</title>
        <authorList>
            <person name="Foth B.J."/>
            <person name="Tsai I.J."/>
            <person name="Reid A.J."/>
            <person name="Bancroft A.J."/>
            <person name="Nichol S."/>
            <person name="Tracey A."/>
            <person name="Holroyd N."/>
            <person name="Cotton J.A."/>
            <person name="Stanley E.J."/>
            <person name="Zarowiecki M."/>
            <person name="Liu J.Z."/>
            <person name="Huckvale T."/>
            <person name="Cooper P.J."/>
            <person name="Grencis R.K."/>
            <person name="Berriman M."/>
        </authorList>
    </citation>
    <scope>NUCLEOTIDE SEQUENCE [LARGE SCALE GENOMIC DNA]</scope>
    <source>
        <strain evidence="2">Edinburgh</strain>
    </source>
</reference>
<dbReference type="SUPFAM" id="SSF54768">
    <property type="entry name" value="dsRNA-binding domain-like"/>
    <property type="match status" value="1"/>
</dbReference>
<proteinExistence type="predicted"/>
<keyword evidence="2" id="KW-1185">Reference proteome</keyword>
<accession>A0A5S6R0K5</accession>
<protein>
    <submittedName>
        <fullName evidence="3">DRBM domain-containing protein</fullName>
    </submittedName>
</protein>
<reference evidence="2" key="1">
    <citation type="submission" date="2013-11" db="EMBL/GenBank/DDBJ databases">
        <authorList>
            <person name="Aslett M."/>
        </authorList>
    </citation>
    <scope>NUCLEOTIDE SEQUENCE [LARGE SCALE GENOMIC DNA]</scope>
    <source>
        <strain evidence="2">Edinburgh</strain>
    </source>
</reference>
<evidence type="ECO:0000256" key="1">
    <source>
        <dbReference type="SAM" id="MobiDB-lite"/>
    </source>
</evidence>
<sequence length="421" mass="48001">MDPDAMFDHSPCCSNGDMTLPDVTEQDNIPLVSNEQLCDIGKPNDAVSPPEETIWYTFDTPLGNGNFEYPIVYPQCYYGHWQRSNMGLQWSPVAVDHNGQTQSKQISYRFGTDDRIKEHQIVLEVTDEFLLKRSKPPICVVHELEHHLCLSVGFECATKFDYTFPKQQTIHMHVTGHNITAHSVATARNKREAKHIAACLMLNGLISSKLIKIFCLRQQSGQMPKMKLIYTSDVFRSRKQMPATDLDRVFENMHMEKSVNGTNVFFDPVTEWQNCQPMHNVGHPFADGSRSVYEKNRNVHEKYQASKDAMETGEKKDTELDEQNDGSVKSQVPVMQRPPNVNNVQEELPTASAQSATKPSEDAEKTKRESLPKTTVQTEESSNENSTKEEVILYRKPRLSPSPPKKTVNKRKRTTARRNRC</sequence>
<dbReference type="Proteomes" id="UP000046395">
    <property type="component" value="Unassembled WGS sequence"/>
</dbReference>
<feature type="compositionally biased region" description="Basic and acidic residues" evidence="1">
    <location>
        <begin position="359"/>
        <end position="371"/>
    </location>
</feature>
<evidence type="ECO:0000313" key="3">
    <source>
        <dbReference type="WBParaSite" id="TMUE_3000013015.1"/>
    </source>
</evidence>
<reference evidence="3" key="3">
    <citation type="submission" date="2019-12" db="UniProtKB">
        <authorList>
            <consortium name="WormBaseParasite"/>
        </authorList>
    </citation>
    <scope>IDENTIFICATION</scope>
</reference>
<dbReference type="WBParaSite" id="TMUE_3000013015.1">
    <property type="protein sequence ID" value="TMUE_3000013015.1"/>
    <property type="gene ID" value="WBGene00287079"/>
</dbReference>